<comment type="caution">
    <text evidence="7">The sequence shown here is derived from an EMBL/GenBank/DDBJ whole genome shotgun (WGS) entry which is preliminary data.</text>
</comment>
<proteinExistence type="predicted"/>
<dbReference type="GO" id="GO:0022857">
    <property type="term" value="F:transmembrane transporter activity"/>
    <property type="evidence" value="ECO:0007669"/>
    <property type="project" value="InterPro"/>
</dbReference>
<dbReference type="PROSITE" id="PS50850">
    <property type="entry name" value="MFS"/>
    <property type="match status" value="1"/>
</dbReference>
<evidence type="ECO:0000259" key="6">
    <source>
        <dbReference type="PROSITE" id="PS50850"/>
    </source>
</evidence>
<accession>A0AAE3GK40</accession>
<feature type="transmembrane region" description="Helical" evidence="5">
    <location>
        <begin position="300"/>
        <end position="320"/>
    </location>
</feature>
<dbReference type="SUPFAM" id="SSF103473">
    <property type="entry name" value="MFS general substrate transporter"/>
    <property type="match status" value="1"/>
</dbReference>
<feature type="transmembrane region" description="Helical" evidence="5">
    <location>
        <begin position="123"/>
        <end position="144"/>
    </location>
</feature>
<keyword evidence="3 5" id="KW-1133">Transmembrane helix</keyword>
<keyword evidence="8" id="KW-1185">Reference proteome</keyword>
<protein>
    <submittedName>
        <fullName evidence="7">MFS transporter, CP family, cyanate transporter</fullName>
    </submittedName>
</protein>
<evidence type="ECO:0000256" key="5">
    <source>
        <dbReference type="SAM" id="Phobius"/>
    </source>
</evidence>
<dbReference type="Gene3D" id="1.20.1250.20">
    <property type="entry name" value="MFS general substrate transporter like domains"/>
    <property type="match status" value="1"/>
</dbReference>
<sequence length="415" mass="42259">MGVCTADPAAAEALPNTGAAEPVFTRRHVALLGTPLLAVGVALTAANLRPAVTSLSSVLGDVRTALGASNAWMSVVTAVPTLCFGLAAFAAPWLGRRLGMARAVALSLVLVTAGLLVRVADGIAGLLVGTFVACAGIAVSNVLIPVVVKDSFGRRVGLVTGVYTAALAAGGTLGAALTPPLETASGNWRISVGGWSLLAVLALVMWLVGARHGAPTQVADGTPAAARRSLLRVPLAWVMTVFFGLQSLLAYVVMGWLPQLLQDSGVDRTTAGLLLAVTMVLGVPVSLVVPLLATRRPGQSWLVLLLGALTVAGLVGLTVAPTWLPALWIVLLGIGMGMFPLALTMISLRTRNSADTAQLSAMTQSIGYLIGAVGPLLFGIVHDVTGGWTTSLVGLLALVVVLVGLGVVAGRPRQI</sequence>
<evidence type="ECO:0000313" key="7">
    <source>
        <dbReference type="EMBL" id="MCP2169660.1"/>
    </source>
</evidence>
<dbReference type="Pfam" id="PF07690">
    <property type="entry name" value="MFS_1"/>
    <property type="match status" value="1"/>
</dbReference>
<feature type="transmembrane region" description="Helical" evidence="5">
    <location>
        <begin position="326"/>
        <end position="346"/>
    </location>
</feature>
<feature type="transmembrane region" description="Helical" evidence="5">
    <location>
        <begin position="366"/>
        <end position="382"/>
    </location>
</feature>
<dbReference type="Proteomes" id="UP001206128">
    <property type="component" value="Unassembled WGS sequence"/>
</dbReference>
<keyword evidence="4 5" id="KW-0472">Membrane</keyword>
<dbReference type="InterPro" id="IPR052524">
    <property type="entry name" value="MFS_Cyanate_Porter"/>
</dbReference>
<reference evidence="7" key="1">
    <citation type="submission" date="2022-06" db="EMBL/GenBank/DDBJ databases">
        <title>Genomic Encyclopedia of Archaeal and Bacterial Type Strains, Phase II (KMG-II): from individual species to whole genera.</title>
        <authorList>
            <person name="Goeker M."/>
        </authorList>
    </citation>
    <scope>NUCLEOTIDE SEQUENCE</scope>
    <source>
        <strain evidence="7">DSM 43935</strain>
    </source>
</reference>
<feature type="transmembrane region" description="Helical" evidence="5">
    <location>
        <begin position="190"/>
        <end position="209"/>
    </location>
</feature>
<dbReference type="PANTHER" id="PTHR23523">
    <property type="match status" value="1"/>
</dbReference>
<dbReference type="PANTHER" id="PTHR23523:SF2">
    <property type="entry name" value="2-NITROIMIDAZOLE TRANSPORTER"/>
    <property type="match status" value="1"/>
</dbReference>
<keyword evidence="2 5" id="KW-0812">Transmembrane</keyword>
<dbReference type="CDD" id="cd17339">
    <property type="entry name" value="MFS_NIMT_CynX_like"/>
    <property type="match status" value="1"/>
</dbReference>
<feature type="transmembrane region" description="Helical" evidence="5">
    <location>
        <begin position="71"/>
        <end position="91"/>
    </location>
</feature>
<comment type="subcellular location">
    <subcellularLocation>
        <location evidence="1">Cell membrane</location>
        <topology evidence="1">Multi-pass membrane protein</topology>
    </subcellularLocation>
</comment>
<evidence type="ECO:0000256" key="3">
    <source>
        <dbReference type="ARBA" id="ARBA00022989"/>
    </source>
</evidence>
<evidence type="ECO:0000256" key="2">
    <source>
        <dbReference type="ARBA" id="ARBA00022692"/>
    </source>
</evidence>
<evidence type="ECO:0000313" key="8">
    <source>
        <dbReference type="Proteomes" id="UP001206128"/>
    </source>
</evidence>
<feature type="domain" description="Major facilitator superfamily (MFS) profile" evidence="6">
    <location>
        <begin position="35"/>
        <end position="415"/>
    </location>
</feature>
<dbReference type="InterPro" id="IPR036259">
    <property type="entry name" value="MFS_trans_sf"/>
</dbReference>
<feature type="transmembrane region" description="Helical" evidence="5">
    <location>
        <begin position="388"/>
        <end position="409"/>
    </location>
</feature>
<feature type="transmembrane region" description="Helical" evidence="5">
    <location>
        <begin position="98"/>
        <end position="117"/>
    </location>
</feature>
<dbReference type="AlphaFoldDB" id="A0AAE3GK40"/>
<gene>
    <name evidence="7" type="ORF">LX83_006546</name>
</gene>
<feature type="transmembrane region" description="Helical" evidence="5">
    <location>
        <begin position="230"/>
        <end position="253"/>
    </location>
</feature>
<dbReference type="InterPro" id="IPR020846">
    <property type="entry name" value="MFS_dom"/>
</dbReference>
<feature type="transmembrane region" description="Helical" evidence="5">
    <location>
        <begin position="273"/>
        <end position="293"/>
    </location>
</feature>
<evidence type="ECO:0000256" key="1">
    <source>
        <dbReference type="ARBA" id="ARBA00004651"/>
    </source>
</evidence>
<feature type="transmembrane region" description="Helical" evidence="5">
    <location>
        <begin position="29"/>
        <end position="51"/>
    </location>
</feature>
<organism evidence="7 8">
    <name type="scientific">Goodfellowiella coeruleoviolacea</name>
    <dbReference type="NCBI Taxonomy" id="334858"/>
    <lineage>
        <taxon>Bacteria</taxon>
        <taxon>Bacillati</taxon>
        <taxon>Actinomycetota</taxon>
        <taxon>Actinomycetes</taxon>
        <taxon>Pseudonocardiales</taxon>
        <taxon>Pseudonocardiaceae</taxon>
        <taxon>Goodfellowiella</taxon>
    </lineage>
</organism>
<name>A0AAE3GK40_9PSEU</name>
<feature type="transmembrane region" description="Helical" evidence="5">
    <location>
        <begin position="156"/>
        <end position="178"/>
    </location>
</feature>
<evidence type="ECO:0000256" key="4">
    <source>
        <dbReference type="ARBA" id="ARBA00023136"/>
    </source>
</evidence>
<dbReference type="GO" id="GO:0005886">
    <property type="term" value="C:plasma membrane"/>
    <property type="evidence" value="ECO:0007669"/>
    <property type="project" value="UniProtKB-SubCell"/>
</dbReference>
<dbReference type="InterPro" id="IPR011701">
    <property type="entry name" value="MFS"/>
</dbReference>
<dbReference type="EMBL" id="JAMTCK010000019">
    <property type="protein sequence ID" value="MCP2169660.1"/>
    <property type="molecule type" value="Genomic_DNA"/>
</dbReference>